<evidence type="ECO:0000313" key="7">
    <source>
        <dbReference type="Proteomes" id="UP000663828"/>
    </source>
</evidence>
<dbReference type="PANTHER" id="PTHR47160:SF10">
    <property type="entry name" value="MULE TRANSPOSASE DOMAIN-CONTAINING PROTEIN"/>
    <property type="match status" value="1"/>
</dbReference>
<keyword evidence="2" id="KW-0863">Zinc-finger</keyword>
<evidence type="ECO:0000259" key="4">
    <source>
        <dbReference type="Pfam" id="PF04500"/>
    </source>
</evidence>
<evidence type="ECO:0000256" key="2">
    <source>
        <dbReference type="ARBA" id="ARBA00022771"/>
    </source>
</evidence>
<organism evidence="6 7">
    <name type="scientific">Adineta ricciae</name>
    <name type="common">Rotifer</name>
    <dbReference type="NCBI Taxonomy" id="249248"/>
    <lineage>
        <taxon>Eukaryota</taxon>
        <taxon>Metazoa</taxon>
        <taxon>Spiralia</taxon>
        <taxon>Gnathifera</taxon>
        <taxon>Rotifera</taxon>
        <taxon>Eurotatoria</taxon>
        <taxon>Bdelloidea</taxon>
        <taxon>Adinetida</taxon>
        <taxon>Adinetidae</taxon>
        <taxon>Adineta</taxon>
    </lineage>
</organism>
<dbReference type="Gene3D" id="2.20.25.240">
    <property type="match status" value="1"/>
</dbReference>
<sequence length="337" mass="38975">MSRIEKLMSQKSRSMVAHRRFIHTLEQTLEDKCTFRCKNQNCKARCHTNLSMDFFMSDPTAHSHAPNPEQTPAIEAMIKIKMKAASSDEATSSIIQSSLRILPLTAVSSLPSPASLARTVRRQRLTPCSTSNSLLPDLLRKTDRGEDFVLYEDNQMIIFATTRNLSLLKQCKHWFVDSTFKVCQEDFYQLFTVHVLLQSVVIPLIYGLLIGKSSDDYKKFFEKVLERDDFEPESILSDFESCTIKTIKDIFPNSVHRGCLFHFGQTVWRHVQDNGLTRKYKDHDTFRLNVRKRLAFPFVPAAEVIEAFDLLADDFDDEAENLVEYFEKTWIGEKKIR</sequence>
<comment type="caution">
    <text evidence="6">The sequence shown here is derived from an EMBL/GenBank/DDBJ whole genome shotgun (WGS) entry which is preliminary data.</text>
</comment>
<evidence type="ECO:0000313" key="6">
    <source>
        <dbReference type="EMBL" id="CAF1299838.1"/>
    </source>
</evidence>
<evidence type="ECO:0008006" key="8">
    <source>
        <dbReference type="Google" id="ProtNLM"/>
    </source>
</evidence>
<dbReference type="InterPro" id="IPR018289">
    <property type="entry name" value="MULE_transposase_dom"/>
</dbReference>
<dbReference type="Proteomes" id="UP000663828">
    <property type="component" value="Unassembled WGS sequence"/>
</dbReference>
<dbReference type="GO" id="GO:0008270">
    <property type="term" value="F:zinc ion binding"/>
    <property type="evidence" value="ECO:0007669"/>
    <property type="project" value="UniProtKB-KW"/>
</dbReference>
<evidence type="ECO:0000256" key="1">
    <source>
        <dbReference type="ARBA" id="ARBA00022723"/>
    </source>
</evidence>
<dbReference type="Pfam" id="PF10551">
    <property type="entry name" value="MULE"/>
    <property type="match status" value="1"/>
</dbReference>
<dbReference type="AlphaFoldDB" id="A0A815DCP2"/>
<dbReference type="PANTHER" id="PTHR47160">
    <property type="entry name" value="PUTATIVE-RELATED"/>
    <property type="match status" value="1"/>
</dbReference>
<accession>A0A815DCP2</accession>
<feature type="non-terminal residue" evidence="6">
    <location>
        <position position="1"/>
    </location>
</feature>
<gene>
    <name evidence="6" type="ORF">XAT740_LOCUS28800</name>
</gene>
<keyword evidence="1" id="KW-0479">Metal-binding</keyword>
<dbReference type="Pfam" id="PF04500">
    <property type="entry name" value="FLYWCH"/>
    <property type="match status" value="1"/>
</dbReference>
<reference evidence="6" key="1">
    <citation type="submission" date="2021-02" db="EMBL/GenBank/DDBJ databases">
        <authorList>
            <person name="Nowell W R."/>
        </authorList>
    </citation>
    <scope>NUCLEOTIDE SEQUENCE</scope>
</reference>
<evidence type="ECO:0000259" key="5">
    <source>
        <dbReference type="Pfam" id="PF10551"/>
    </source>
</evidence>
<protein>
    <recommendedName>
        <fullName evidence="8">MULE transposase domain-containing protein</fullName>
    </recommendedName>
</protein>
<feature type="domain" description="MULE transposase" evidence="5">
    <location>
        <begin position="174"/>
        <end position="264"/>
    </location>
</feature>
<keyword evidence="3" id="KW-0862">Zinc</keyword>
<proteinExistence type="predicted"/>
<dbReference type="InterPro" id="IPR007588">
    <property type="entry name" value="Znf_FLYWCH"/>
</dbReference>
<keyword evidence="7" id="KW-1185">Reference proteome</keyword>
<feature type="domain" description="FLYWCH-type" evidence="4">
    <location>
        <begin position="8"/>
        <end position="64"/>
    </location>
</feature>
<evidence type="ECO:0000256" key="3">
    <source>
        <dbReference type="ARBA" id="ARBA00022833"/>
    </source>
</evidence>
<dbReference type="EMBL" id="CAJNOR010002477">
    <property type="protein sequence ID" value="CAF1299838.1"/>
    <property type="molecule type" value="Genomic_DNA"/>
</dbReference>
<name>A0A815DCP2_ADIRI</name>